<keyword evidence="1" id="KW-1133">Transmembrane helix</keyword>
<dbReference type="EMBL" id="BAAASL010000003">
    <property type="protein sequence ID" value="GAA2710909.1"/>
    <property type="molecule type" value="Genomic_DNA"/>
</dbReference>
<feature type="transmembrane region" description="Helical" evidence="1">
    <location>
        <begin position="26"/>
        <end position="45"/>
    </location>
</feature>
<evidence type="ECO:0000256" key="1">
    <source>
        <dbReference type="SAM" id="Phobius"/>
    </source>
</evidence>
<keyword evidence="1" id="KW-0472">Membrane</keyword>
<accession>A0ABN3TKR6</accession>
<gene>
    <name evidence="2" type="ORF">GCM10010315_11710</name>
</gene>
<dbReference type="Proteomes" id="UP001500886">
    <property type="component" value="Unassembled WGS sequence"/>
</dbReference>
<evidence type="ECO:0000313" key="2">
    <source>
        <dbReference type="EMBL" id="GAA2710909.1"/>
    </source>
</evidence>
<sequence>MGQSLTHAFIFVRANAGERMIGEVRFMTANLIAAVVLLTAVVVTARKDGEPACSLSDLAALLSAVANLLALLSRQP</sequence>
<organism evidence="2 3">
    <name type="scientific">Streptomyces luteosporeus</name>
    <dbReference type="NCBI Taxonomy" id="173856"/>
    <lineage>
        <taxon>Bacteria</taxon>
        <taxon>Bacillati</taxon>
        <taxon>Actinomycetota</taxon>
        <taxon>Actinomycetes</taxon>
        <taxon>Kitasatosporales</taxon>
        <taxon>Streptomycetaceae</taxon>
        <taxon>Streptomyces</taxon>
    </lineage>
</organism>
<proteinExistence type="predicted"/>
<reference evidence="2 3" key="1">
    <citation type="journal article" date="2019" name="Int. J. Syst. Evol. Microbiol.">
        <title>The Global Catalogue of Microorganisms (GCM) 10K type strain sequencing project: providing services to taxonomists for standard genome sequencing and annotation.</title>
        <authorList>
            <consortium name="The Broad Institute Genomics Platform"/>
            <consortium name="The Broad Institute Genome Sequencing Center for Infectious Disease"/>
            <person name="Wu L."/>
            <person name="Ma J."/>
        </authorList>
    </citation>
    <scope>NUCLEOTIDE SEQUENCE [LARGE SCALE GENOMIC DNA]</scope>
    <source>
        <strain evidence="2 3">JCM 4542</strain>
    </source>
</reference>
<protein>
    <submittedName>
        <fullName evidence="2">Uncharacterized protein</fullName>
    </submittedName>
</protein>
<keyword evidence="3" id="KW-1185">Reference proteome</keyword>
<keyword evidence="1" id="KW-0812">Transmembrane</keyword>
<name>A0ABN3TKR6_9ACTN</name>
<comment type="caution">
    <text evidence="2">The sequence shown here is derived from an EMBL/GenBank/DDBJ whole genome shotgun (WGS) entry which is preliminary data.</text>
</comment>
<feature type="transmembrane region" description="Helical" evidence="1">
    <location>
        <begin position="52"/>
        <end position="72"/>
    </location>
</feature>
<evidence type="ECO:0000313" key="3">
    <source>
        <dbReference type="Proteomes" id="UP001500886"/>
    </source>
</evidence>